<proteinExistence type="inferred from homology"/>
<reference evidence="6 7" key="1">
    <citation type="submission" date="2015-09" db="EMBL/GenBank/DDBJ databases">
        <authorList>
            <person name="Jackson K.R."/>
            <person name="Lunt B.L."/>
            <person name="Fisher J.N.B."/>
            <person name="Gardner A.V."/>
            <person name="Bailey M.E."/>
            <person name="Deus L.M."/>
            <person name="Earl A.S."/>
            <person name="Gibby P.D."/>
            <person name="Hartmann K.A."/>
            <person name="Liu J.E."/>
            <person name="Manci A.M."/>
            <person name="Nielsen D.A."/>
            <person name="Solomon M.B."/>
            <person name="Breakwell D.P."/>
            <person name="Burnett S.H."/>
            <person name="Grose J.H."/>
        </authorList>
    </citation>
    <scope>NUCLEOTIDE SEQUENCE [LARGE SCALE GENOMIC DNA]</scope>
    <source>
        <strain evidence="6 7">16</strain>
    </source>
</reference>
<feature type="domain" description="Leucine-binding protein" evidence="5">
    <location>
        <begin position="28"/>
        <end position="363"/>
    </location>
</feature>
<dbReference type="AlphaFoldDB" id="A0A0P6WBB1"/>
<evidence type="ECO:0000256" key="2">
    <source>
        <dbReference type="ARBA" id="ARBA00022729"/>
    </source>
</evidence>
<protein>
    <recommendedName>
        <fullName evidence="5">Leucine-binding protein domain-containing protein</fullName>
    </recommendedName>
</protein>
<evidence type="ECO:0000256" key="3">
    <source>
        <dbReference type="ARBA" id="ARBA00022970"/>
    </source>
</evidence>
<keyword evidence="7" id="KW-1185">Reference proteome</keyword>
<dbReference type="STRING" id="665126.ABB55_19620"/>
<evidence type="ECO:0000313" key="6">
    <source>
        <dbReference type="EMBL" id="KPL54149.1"/>
    </source>
</evidence>
<feature type="signal peptide" evidence="4">
    <location>
        <begin position="1"/>
        <end position="25"/>
    </location>
</feature>
<keyword evidence="2 4" id="KW-0732">Signal</keyword>
<dbReference type="InterPro" id="IPR028081">
    <property type="entry name" value="Leu-bd"/>
</dbReference>
<sequence length="380" mass="40582">MTSRLGAAVIAAALLSFVPGGAVQAQETYKIGAALGLTGYAAASDRAWRDGQMLAIEAINAKGGLLGKKIEYIGEDNRSEPQEAVVVYRKMMSNDKVNIFASGCVSAGNFAAAGAVIRSETPMVLCSILPPRPEEQKWAFSILPPPRFEMEARYGWLKANSQVRKIGIMHDPTPYAQLMKDVAVKTAQDSGFEVVAVETYKPDDVDMSVQIGRINAAGGGAIIKMGQGGSTVTVAKNIKQLGLDTMILMASLDDGVPLKAAGEVLGERFMFVAPPVQIPSSIPDGAFRKAADTFLTAWREKYGDRDPNAGARGWDSITVIATAVELAKSYNGPAVRDALEKLPPIQGAFAKFNFTATQHVGITENPYVVGVLRDGRFQVK</sequence>
<keyword evidence="3" id="KW-0029">Amino-acid transport</keyword>
<accession>A0A0P6WBB1</accession>
<name>A0A0P6WBB1_9HYPH</name>
<dbReference type="Proteomes" id="UP000048984">
    <property type="component" value="Unassembled WGS sequence"/>
</dbReference>
<evidence type="ECO:0000259" key="5">
    <source>
        <dbReference type="Pfam" id="PF13458"/>
    </source>
</evidence>
<dbReference type="RefSeq" id="WP_054360315.1">
    <property type="nucleotide sequence ID" value="NZ_LJYW01000001.1"/>
</dbReference>
<organism evidence="6 7">
    <name type="scientific">Prosthecodimorpha hirschii</name>
    <dbReference type="NCBI Taxonomy" id="665126"/>
    <lineage>
        <taxon>Bacteria</taxon>
        <taxon>Pseudomonadati</taxon>
        <taxon>Pseudomonadota</taxon>
        <taxon>Alphaproteobacteria</taxon>
        <taxon>Hyphomicrobiales</taxon>
        <taxon>Ancalomicrobiaceae</taxon>
        <taxon>Prosthecodimorpha</taxon>
    </lineage>
</organism>
<dbReference type="EMBL" id="LJYW01000001">
    <property type="protein sequence ID" value="KPL54149.1"/>
    <property type="molecule type" value="Genomic_DNA"/>
</dbReference>
<feature type="chain" id="PRO_5006132266" description="Leucine-binding protein domain-containing protein" evidence="4">
    <location>
        <begin position="26"/>
        <end position="380"/>
    </location>
</feature>
<evidence type="ECO:0000256" key="4">
    <source>
        <dbReference type="SAM" id="SignalP"/>
    </source>
</evidence>
<dbReference type="InterPro" id="IPR051010">
    <property type="entry name" value="BCAA_transport"/>
</dbReference>
<evidence type="ECO:0000313" key="7">
    <source>
        <dbReference type="Proteomes" id="UP000048984"/>
    </source>
</evidence>
<dbReference type="Pfam" id="PF13458">
    <property type="entry name" value="Peripla_BP_6"/>
    <property type="match status" value="1"/>
</dbReference>
<comment type="similarity">
    <text evidence="1">Belongs to the leucine-binding protein family.</text>
</comment>
<dbReference type="PANTHER" id="PTHR30483">
    <property type="entry name" value="LEUCINE-SPECIFIC-BINDING PROTEIN"/>
    <property type="match status" value="1"/>
</dbReference>
<reference evidence="6 7" key="2">
    <citation type="submission" date="2015-10" db="EMBL/GenBank/DDBJ databases">
        <title>Draft Genome Sequence of Prosthecomicrobium hirschii ATCC 27832.</title>
        <authorList>
            <person name="Daniel J."/>
            <person name="Givan S.A."/>
            <person name="Brun Y.V."/>
            <person name="Brown P.J."/>
        </authorList>
    </citation>
    <scope>NUCLEOTIDE SEQUENCE [LARGE SCALE GENOMIC DNA]</scope>
    <source>
        <strain evidence="6 7">16</strain>
    </source>
</reference>
<dbReference type="GO" id="GO:0006865">
    <property type="term" value="P:amino acid transport"/>
    <property type="evidence" value="ECO:0007669"/>
    <property type="project" value="UniProtKB-KW"/>
</dbReference>
<keyword evidence="3" id="KW-0813">Transport</keyword>
<dbReference type="Gene3D" id="3.40.50.2300">
    <property type="match status" value="2"/>
</dbReference>
<evidence type="ECO:0000256" key="1">
    <source>
        <dbReference type="ARBA" id="ARBA00010062"/>
    </source>
</evidence>
<dbReference type="SUPFAM" id="SSF53822">
    <property type="entry name" value="Periplasmic binding protein-like I"/>
    <property type="match status" value="1"/>
</dbReference>
<dbReference type="PANTHER" id="PTHR30483:SF6">
    <property type="entry name" value="PERIPLASMIC BINDING PROTEIN OF ABC TRANSPORTER FOR NATURAL AMINO ACIDS"/>
    <property type="match status" value="1"/>
</dbReference>
<comment type="caution">
    <text evidence="6">The sequence shown here is derived from an EMBL/GenBank/DDBJ whole genome shotgun (WGS) entry which is preliminary data.</text>
</comment>
<dbReference type="InterPro" id="IPR028082">
    <property type="entry name" value="Peripla_BP_I"/>
</dbReference>
<gene>
    <name evidence="6" type="ORF">ABB55_19620</name>
</gene>